<dbReference type="Proteomes" id="UP000034034">
    <property type="component" value="Chromosome"/>
</dbReference>
<evidence type="ECO:0000313" key="4">
    <source>
        <dbReference type="Proteomes" id="UP000034034"/>
    </source>
</evidence>
<feature type="domain" description="Thioesterase" evidence="2">
    <location>
        <begin position="5"/>
        <end position="225"/>
    </location>
</feature>
<dbReference type="PANTHER" id="PTHR11487">
    <property type="entry name" value="THIOESTERASE"/>
    <property type="match status" value="1"/>
</dbReference>
<dbReference type="AlphaFoldDB" id="A0A0F7G0V3"/>
<comment type="similarity">
    <text evidence="1">Belongs to the thioesterase family.</text>
</comment>
<organism evidence="3 4">
    <name type="scientific">Streptomyces xiamenensis</name>
    <dbReference type="NCBI Taxonomy" id="408015"/>
    <lineage>
        <taxon>Bacteria</taxon>
        <taxon>Bacillati</taxon>
        <taxon>Actinomycetota</taxon>
        <taxon>Actinomycetes</taxon>
        <taxon>Kitasatosporales</taxon>
        <taxon>Streptomycetaceae</taxon>
        <taxon>Streptomyces</taxon>
    </lineage>
</organism>
<dbReference type="Pfam" id="PF00975">
    <property type="entry name" value="Thioesterase"/>
    <property type="match status" value="1"/>
</dbReference>
<proteinExistence type="inferred from homology"/>
<dbReference type="PANTHER" id="PTHR11487:SF0">
    <property type="entry name" value="S-ACYL FATTY ACID SYNTHASE THIOESTERASE, MEDIUM CHAIN"/>
    <property type="match status" value="1"/>
</dbReference>
<dbReference type="GO" id="GO:0008610">
    <property type="term" value="P:lipid biosynthetic process"/>
    <property type="evidence" value="ECO:0007669"/>
    <property type="project" value="TreeGrafter"/>
</dbReference>
<evidence type="ECO:0000313" key="3">
    <source>
        <dbReference type="EMBL" id="AKG46648.1"/>
    </source>
</evidence>
<dbReference type="InterPro" id="IPR001031">
    <property type="entry name" value="Thioesterase"/>
</dbReference>
<dbReference type="InterPro" id="IPR029058">
    <property type="entry name" value="AB_hydrolase_fold"/>
</dbReference>
<reference evidence="3" key="1">
    <citation type="submission" date="2019-08" db="EMBL/GenBank/DDBJ databases">
        <title>Complete genome sequence of a mangrove-derived Streptomyces xiamenensis.</title>
        <authorList>
            <person name="Xu J."/>
        </authorList>
    </citation>
    <scope>NUCLEOTIDE SEQUENCE</scope>
    <source>
        <strain evidence="3">318</strain>
    </source>
</reference>
<name>A0A0F7G0V3_9ACTN</name>
<keyword evidence="4" id="KW-1185">Reference proteome</keyword>
<dbReference type="InterPro" id="IPR012223">
    <property type="entry name" value="TEII"/>
</dbReference>
<dbReference type="PATRIC" id="fig|408015.6.peg.5329"/>
<protein>
    <submittedName>
        <fullName evidence="3">Thioesterase</fullName>
    </submittedName>
</protein>
<dbReference type="KEGG" id="sxi:SXIM_52640"/>
<dbReference type="RefSeq" id="WP_030739160.1">
    <property type="nucleotide sequence ID" value="NZ_CP009922.3"/>
</dbReference>
<gene>
    <name evidence="3" type="ORF">SXIM_52640</name>
</gene>
<evidence type="ECO:0000256" key="1">
    <source>
        <dbReference type="ARBA" id="ARBA00007169"/>
    </source>
</evidence>
<sequence length="234" mass="25044">MTLSLVCLPFAGSGAGFYRAWKKLEVAGVDVVPLQLPGREERFIDPPHSDVATAALELAADAMRLTKDKEHVALFGHSLGAVLAFETARALLAQGHPTLRALFVSGSPGPWTGRTHRATGLDDDAFLARVNEFAGYRHAAFDDPDMRELLLPLLRADVAMHEDYRPADDRPLDLPVTALRGADDRLVSAADSAQWAAATAGAFTAHEFPGGHMYLTESATALLEFTAGAVAEGR</sequence>
<accession>A0A0F7G0V3</accession>
<dbReference type="EMBL" id="CP009922">
    <property type="protein sequence ID" value="AKG46648.1"/>
    <property type="molecule type" value="Genomic_DNA"/>
</dbReference>
<dbReference type="STRING" id="408015.SXIM_52640"/>
<dbReference type="SUPFAM" id="SSF53474">
    <property type="entry name" value="alpha/beta-Hydrolases"/>
    <property type="match status" value="1"/>
</dbReference>
<evidence type="ECO:0000259" key="2">
    <source>
        <dbReference type="Pfam" id="PF00975"/>
    </source>
</evidence>
<dbReference type="Gene3D" id="3.40.50.1820">
    <property type="entry name" value="alpha/beta hydrolase"/>
    <property type="match status" value="1"/>
</dbReference>
<dbReference type="HOGENOM" id="CLU_070456_1_1_11"/>